<dbReference type="RefSeq" id="WP_054354572.1">
    <property type="nucleotide sequence ID" value="NZ_JADMVR010000005.1"/>
</dbReference>
<sequence>MADINMANRQCCDLDIRDYKTKQPWMYADFCNTTTMGFSSDAVYANKKGGKCIKFDNPLEGTISMTFQVHPFRMYAMLSDGEIETKAILTRKEVIAATEAGKITLPNAPIVGTVFVYAEGDFGGKSIEGTLADKVFTATTDSEIAVGTSYIVGYLEEKTSGVQKVSFNNKKIPKDFFIQMSTLDKNENGELVPMRITAYKASPQRNLELSFSSDGDPAEITITCDALVDENGDVLDMIELTDETE</sequence>
<dbReference type="AlphaFoldDB" id="A0A414ASU0"/>
<comment type="caution">
    <text evidence="1">The sequence shown here is derived from an EMBL/GenBank/DDBJ whole genome shotgun (WGS) entry which is preliminary data.</text>
</comment>
<dbReference type="EMBL" id="QSHZ01000020">
    <property type="protein sequence ID" value="RHC54598.1"/>
    <property type="molecule type" value="Genomic_DNA"/>
</dbReference>
<proteinExistence type="predicted"/>
<evidence type="ECO:0000313" key="1">
    <source>
        <dbReference type="EMBL" id="RHC54598.1"/>
    </source>
</evidence>
<organism evidence="1 2">
    <name type="scientific">Enterocloster bolteae</name>
    <dbReference type="NCBI Taxonomy" id="208479"/>
    <lineage>
        <taxon>Bacteria</taxon>
        <taxon>Bacillati</taxon>
        <taxon>Bacillota</taxon>
        <taxon>Clostridia</taxon>
        <taxon>Lachnospirales</taxon>
        <taxon>Lachnospiraceae</taxon>
        <taxon>Enterocloster</taxon>
    </lineage>
</organism>
<gene>
    <name evidence="1" type="ORF">DW839_17985</name>
</gene>
<accession>A0A414ASU0</accession>
<dbReference type="Proteomes" id="UP000283975">
    <property type="component" value="Unassembled WGS sequence"/>
</dbReference>
<protein>
    <submittedName>
        <fullName evidence="1">Uncharacterized protein</fullName>
    </submittedName>
</protein>
<reference evidence="1 2" key="1">
    <citation type="submission" date="2018-08" db="EMBL/GenBank/DDBJ databases">
        <title>A genome reference for cultivated species of the human gut microbiota.</title>
        <authorList>
            <person name="Zou Y."/>
            <person name="Xue W."/>
            <person name="Luo G."/>
        </authorList>
    </citation>
    <scope>NUCLEOTIDE SEQUENCE [LARGE SCALE GENOMIC DNA]</scope>
    <source>
        <strain evidence="1 2">AM35-14</strain>
    </source>
</reference>
<name>A0A414ASU0_9FIRM</name>
<evidence type="ECO:0000313" key="2">
    <source>
        <dbReference type="Proteomes" id="UP000283975"/>
    </source>
</evidence>